<dbReference type="PANTHER" id="PTHR43341:SF39">
    <property type="entry name" value="AMINO ACID TRANSPORTER (EUROFUNG)-RELATED"/>
    <property type="match status" value="1"/>
</dbReference>
<protein>
    <recommendedName>
        <fullName evidence="7">Amino acid permease/ SLC12A domain-containing protein</fullName>
    </recommendedName>
</protein>
<dbReference type="AlphaFoldDB" id="A0A1E3QW40"/>
<feature type="transmembrane region" description="Helical" evidence="6">
    <location>
        <begin position="246"/>
        <end position="269"/>
    </location>
</feature>
<evidence type="ECO:0000256" key="5">
    <source>
        <dbReference type="ARBA" id="ARBA00023136"/>
    </source>
</evidence>
<feature type="domain" description="Amino acid permease/ SLC12A" evidence="7">
    <location>
        <begin position="50"/>
        <end position="478"/>
    </location>
</feature>
<feature type="transmembrane region" description="Helical" evidence="6">
    <location>
        <begin position="412"/>
        <end position="435"/>
    </location>
</feature>
<dbReference type="PANTHER" id="PTHR43341">
    <property type="entry name" value="AMINO ACID PERMEASE"/>
    <property type="match status" value="1"/>
</dbReference>
<keyword evidence="4 6" id="KW-1133">Transmembrane helix</keyword>
<dbReference type="Gene3D" id="1.20.1740.10">
    <property type="entry name" value="Amino acid/polyamine transporter I"/>
    <property type="match status" value="1"/>
</dbReference>
<organism evidence="8 9">
    <name type="scientific">Babjeviella inositovora NRRL Y-12698</name>
    <dbReference type="NCBI Taxonomy" id="984486"/>
    <lineage>
        <taxon>Eukaryota</taxon>
        <taxon>Fungi</taxon>
        <taxon>Dikarya</taxon>
        <taxon>Ascomycota</taxon>
        <taxon>Saccharomycotina</taxon>
        <taxon>Pichiomycetes</taxon>
        <taxon>Serinales incertae sedis</taxon>
        <taxon>Babjeviella</taxon>
    </lineage>
</organism>
<feature type="transmembrane region" description="Helical" evidence="6">
    <location>
        <begin position="460"/>
        <end position="477"/>
    </location>
</feature>
<evidence type="ECO:0000313" key="9">
    <source>
        <dbReference type="Proteomes" id="UP000094336"/>
    </source>
</evidence>
<reference evidence="9" key="1">
    <citation type="submission" date="2016-05" db="EMBL/GenBank/DDBJ databases">
        <title>Comparative genomics of biotechnologically important yeasts.</title>
        <authorList>
            <consortium name="DOE Joint Genome Institute"/>
            <person name="Riley R."/>
            <person name="Haridas S."/>
            <person name="Wolfe K.H."/>
            <person name="Lopes M.R."/>
            <person name="Hittinger C.T."/>
            <person name="Goker M."/>
            <person name="Salamov A."/>
            <person name="Wisecaver J."/>
            <person name="Long T.M."/>
            <person name="Aerts A.L."/>
            <person name="Barry K."/>
            <person name="Choi C."/>
            <person name="Clum A."/>
            <person name="Coughlan A.Y."/>
            <person name="Deshpande S."/>
            <person name="Douglass A.P."/>
            <person name="Hanson S.J."/>
            <person name="Klenk H.-P."/>
            <person name="Labutti K."/>
            <person name="Lapidus A."/>
            <person name="Lindquist E."/>
            <person name="Lipzen A."/>
            <person name="Meier-Kolthoff J.P."/>
            <person name="Ohm R.A."/>
            <person name="Otillar R.P."/>
            <person name="Pangilinan J."/>
            <person name="Peng Y."/>
            <person name="Rokas A."/>
            <person name="Rosa C.A."/>
            <person name="Scheuner C."/>
            <person name="Sibirny A.A."/>
            <person name="Slot J.C."/>
            <person name="Stielow J.B."/>
            <person name="Sun H."/>
            <person name="Kurtzman C.P."/>
            <person name="Blackwell M."/>
            <person name="Grigoriev I.V."/>
            <person name="Jeffries T.W."/>
        </authorList>
    </citation>
    <scope>NUCLEOTIDE SEQUENCE [LARGE SCALE GENOMIC DNA]</scope>
    <source>
        <strain evidence="9">NRRL Y-12698</strain>
    </source>
</reference>
<keyword evidence="9" id="KW-1185">Reference proteome</keyword>
<proteinExistence type="inferred from homology"/>
<dbReference type="GO" id="GO:0016020">
    <property type="term" value="C:membrane"/>
    <property type="evidence" value="ECO:0007669"/>
    <property type="project" value="UniProtKB-SubCell"/>
</dbReference>
<feature type="transmembrane region" description="Helical" evidence="6">
    <location>
        <begin position="50"/>
        <end position="68"/>
    </location>
</feature>
<feature type="transmembrane region" description="Helical" evidence="6">
    <location>
        <begin position="80"/>
        <end position="108"/>
    </location>
</feature>
<evidence type="ECO:0000256" key="3">
    <source>
        <dbReference type="ARBA" id="ARBA00022692"/>
    </source>
</evidence>
<evidence type="ECO:0000256" key="4">
    <source>
        <dbReference type="ARBA" id="ARBA00022989"/>
    </source>
</evidence>
<feature type="transmembrane region" description="Helical" evidence="6">
    <location>
        <begin position="193"/>
        <end position="212"/>
    </location>
</feature>
<dbReference type="Pfam" id="PF00324">
    <property type="entry name" value="AA_permease"/>
    <property type="match status" value="1"/>
</dbReference>
<gene>
    <name evidence="8" type="ORF">BABINDRAFT_160110</name>
</gene>
<dbReference type="InterPro" id="IPR050524">
    <property type="entry name" value="APC_YAT"/>
</dbReference>
<evidence type="ECO:0000259" key="7">
    <source>
        <dbReference type="Pfam" id="PF00324"/>
    </source>
</evidence>
<dbReference type="GeneID" id="30145915"/>
<feature type="transmembrane region" description="Helical" evidence="6">
    <location>
        <begin position="382"/>
        <end position="400"/>
    </location>
</feature>
<dbReference type="GO" id="GO:0015171">
    <property type="term" value="F:amino acid transmembrane transporter activity"/>
    <property type="evidence" value="ECO:0007669"/>
    <property type="project" value="TreeGrafter"/>
</dbReference>
<accession>A0A1E3QW40</accession>
<evidence type="ECO:0000256" key="1">
    <source>
        <dbReference type="ARBA" id="ARBA00004141"/>
    </source>
</evidence>
<dbReference type="Proteomes" id="UP000094336">
    <property type="component" value="Unassembled WGS sequence"/>
</dbReference>
<feature type="transmembrane region" description="Helical" evidence="6">
    <location>
        <begin position="129"/>
        <end position="154"/>
    </location>
</feature>
<evidence type="ECO:0000256" key="2">
    <source>
        <dbReference type="ARBA" id="ARBA00006983"/>
    </source>
</evidence>
<dbReference type="InterPro" id="IPR004841">
    <property type="entry name" value="AA-permease/SLC12A_dom"/>
</dbReference>
<dbReference type="PIRSF" id="PIRSF006060">
    <property type="entry name" value="AA_transporter"/>
    <property type="match status" value="1"/>
</dbReference>
<feature type="transmembrane region" description="Helical" evidence="6">
    <location>
        <begin position="160"/>
        <end position="181"/>
    </location>
</feature>
<keyword evidence="5 6" id="KW-0472">Membrane</keyword>
<dbReference type="EMBL" id="KV454427">
    <property type="protein sequence ID" value="ODQ81880.1"/>
    <property type="molecule type" value="Genomic_DNA"/>
</dbReference>
<dbReference type="OrthoDB" id="10062876at2759"/>
<name>A0A1E3QW40_9ASCO</name>
<comment type="subcellular location">
    <subcellularLocation>
        <location evidence="1">Membrane</location>
        <topology evidence="1">Multi-pass membrane protein</topology>
    </subcellularLocation>
</comment>
<sequence>MSAEIEKHGYEVDATESIDDKLQLHKLNDFHALENLEKYREIKRGLNARHVNLMIIGSSIGTGLFIGLSGPLVSSGSLSLLIGFIIWSALVVWPLMQCVAEMCSWLPIKGSLFHYASRFCDPALGFTASWIYCYTAMMFVCVEAVAVAGTILYWTDINPAVWITLSLVAMFLVNVCAVKYFGESEFFISMLKVVLIVGLMLFTLVTMCGGNPKGDKYGFRHWSEGGLTKQYLVDGTTGKFLGVWKVMVYAAFAVGGPDTLCFISGEIIQPRTNIPMAGRRSYIRLLLFYLGGIFFMNSLCASNNAELLQAQAEGKAGAGSSPWVIGIRSVGVHGLDSLVNAGIMMSAWSCGNAFAYTATRGLYSAALAGFAPKFLATCLPNGAPVFCVTASILVGCLGYLSISNTTATVFNWFINLATTGLLCTYLVMFLCYFQFRRGLKAQGFVVGDLYYTAPFNCQPYISYVGCFLVCVTLIFNGF</sequence>
<dbReference type="RefSeq" id="XP_018987208.1">
    <property type="nucleotide sequence ID" value="XM_019128062.1"/>
</dbReference>
<dbReference type="STRING" id="984486.A0A1E3QW40"/>
<comment type="similarity">
    <text evidence="2">Belongs to the amino acid-polyamine-organocation (APC) superfamily. YAT (TC 2.A.3.10) family.</text>
</comment>
<feature type="transmembrane region" description="Helical" evidence="6">
    <location>
        <begin position="281"/>
        <end position="299"/>
    </location>
</feature>
<evidence type="ECO:0000256" key="6">
    <source>
        <dbReference type="SAM" id="Phobius"/>
    </source>
</evidence>
<evidence type="ECO:0000313" key="8">
    <source>
        <dbReference type="EMBL" id="ODQ81880.1"/>
    </source>
</evidence>
<keyword evidence="3 6" id="KW-0812">Transmembrane</keyword>